<evidence type="ECO:0000313" key="3">
    <source>
        <dbReference type="Proteomes" id="UP000823771"/>
    </source>
</evidence>
<sequence>MKLKYIFALAACMATLAACTREGTMPTEGVPHGEGLAVKLLHSHYEGNPSSKGTYGETGETGAFDRVEIMVADEEGNRTGDIKYMYDKSSSTVHVEGLVPGSYQLLTLGIKGDWQKDSVTIYSIASTSQTWLAFPEDLDRPLEAEYFYSKTPFKVSVQDGKATADMPSSISLQRMTGRADFRFRYRNPYVETAVQSATVTMRAPKFMTELSGDGQFSGESLGNDIILGTQERQEFLFPPAVRQETLYGEAEVVCRTYRGGNSRNVYSFTLEPVRENRISTVEVDASNPEDGTGTMFITAAAYEKGRYKAILQDDEHYSIYTDHTQRNFNTSRPLQISVTDSGKLSVRFYSPRALEDVLVRARFGATGGEYVDIAYFDRIPAFADFIETLPCTEKGMTYRSETGRIVEIPALETTDLAGIEFRTESGDPYWEKLQKIVHGWNIRFSLYGGNPDEPDGGPSGNWMGIRPVHCREAVALFLNFTYMIDMPEHEKILRENEDILYGNGGKDDKVTAETVLSQMRQERTLNVGLVYTGNGVLGLGGGNVFGAYQGGWLEHYSSAYACSVMFHELGHVMGYSHSSSFTYGPWAEQLMNNFYVTHISEMPVDSPDYLDSRNNTHLYK</sequence>
<dbReference type="EMBL" id="JADILZ010000030">
    <property type="protein sequence ID" value="MBO8477956.1"/>
    <property type="molecule type" value="Genomic_DNA"/>
</dbReference>
<evidence type="ECO:0000256" key="1">
    <source>
        <dbReference type="SAM" id="SignalP"/>
    </source>
</evidence>
<dbReference type="SUPFAM" id="SSF55486">
    <property type="entry name" value="Metalloproteases ('zincins'), catalytic domain"/>
    <property type="match status" value="1"/>
</dbReference>
<dbReference type="PROSITE" id="PS51257">
    <property type="entry name" value="PROKAR_LIPOPROTEIN"/>
    <property type="match status" value="1"/>
</dbReference>
<keyword evidence="1" id="KW-0732">Signal</keyword>
<gene>
    <name evidence="2" type="ORF">IAB80_03595</name>
</gene>
<protein>
    <submittedName>
        <fullName evidence="2">Uncharacterized protein</fullName>
    </submittedName>
</protein>
<comment type="caution">
    <text evidence="2">The sequence shown here is derived from an EMBL/GenBank/DDBJ whole genome shotgun (WGS) entry which is preliminary data.</text>
</comment>
<feature type="signal peptide" evidence="1">
    <location>
        <begin position="1"/>
        <end position="20"/>
    </location>
</feature>
<name>A0A9D9IU17_9BACT</name>
<reference evidence="2" key="2">
    <citation type="journal article" date="2021" name="PeerJ">
        <title>Extensive microbial diversity within the chicken gut microbiome revealed by metagenomics and culture.</title>
        <authorList>
            <person name="Gilroy R."/>
            <person name="Ravi A."/>
            <person name="Getino M."/>
            <person name="Pursley I."/>
            <person name="Horton D.L."/>
            <person name="Alikhan N.F."/>
            <person name="Baker D."/>
            <person name="Gharbi K."/>
            <person name="Hall N."/>
            <person name="Watson M."/>
            <person name="Adriaenssens E.M."/>
            <person name="Foster-Nyarko E."/>
            <person name="Jarju S."/>
            <person name="Secka A."/>
            <person name="Antonio M."/>
            <person name="Oren A."/>
            <person name="Chaudhuri R.R."/>
            <person name="La Ragione R."/>
            <person name="Hildebrand F."/>
            <person name="Pallen M.J."/>
        </authorList>
    </citation>
    <scope>NUCLEOTIDE SEQUENCE</scope>
    <source>
        <strain evidence="2">2478</strain>
    </source>
</reference>
<feature type="chain" id="PRO_5039088166" evidence="1">
    <location>
        <begin position="21"/>
        <end position="620"/>
    </location>
</feature>
<dbReference type="Proteomes" id="UP000823771">
    <property type="component" value="Unassembled WGS sequence"/>
</dbReference>
<evidence type="ECO:0000313" key="2">
    <source>
        <dbReference type="EMBL" id="MBO8477956.1"/>
    </source>
</evidence>
<reference evidence="2" key="1">
    <citation type="submission" date="2020-10" db="EMBL/GenBank/DDBJ databases">
        <authorList>
            <person name="Gilroy R."/>
        </authorList>
    </citation>
    <scope>NUCLEOTIDE SEQUENCE</scope>
    <source>
        <strain evidence="2">2478</strain>
    </source>
</reference>
<organism evidence="2 3">
    <name type="scientific">Candidatus Cryptobacteroides excrementipullorum</name>
    <dbReference type="NCBI Taxonomy" id="2840761"/>
    <lineage>
        <taxon>Bacteria</taxon>
        <taxon>Pseudomonadati</taxon>
        <taxon>Bacteroidota</taxon>
        <taxon>Bacteroidia</taxon>
        <taxon>Bacteroidales</taxon>
        <taxon>Candidatus Cryptobacteroides</taxon>
    </lineage>
</organism>
<dbReference type="AlphaFoldDB" id="A0A9D9IU17"/>
<accession>A0A9D9IU17</accession>
<proteinExistence type="predicted"/>